<dbReference type="Gene3D" id="3.40.50.720">
    <property type="entry name" value="NAD(P)-binding Rossmann-like Domain"/>
    <property type="match status" value="1"/>
</dbReference>
<dbReference type="SUPFAM" id="SSF51735">
    <property type="entry name" value="NAD(P)-binding Rossmann-fold domains"/>
    <property type="match status" value="1"/>
</dbReference>
<dbReference type="GO" id="GO:0004312">
    <property type="term" value="F:fatty acid synthase activity"/>
    <property type="evidence" value="ECO:0007669"/>
    <property type="project" value="TreeGrafter"/>
</dbReference>
<keyword evidence="2" id="KW-0596">Phosphopantetheine</keyword>
<dbReference type="InterPro" id="IPR014031">
    <property type="entry name" value="Ketoacyl_synth_C"/>
</dbReference>
<dbReference type="FunFam" id="3.40.366.10:FF:000002">
    <property type="entry name" value="Probable polyketide synthase 2"/>
    <property type="match status" value="1"/>
</dbReference>
<dbReference type="InterPro" id="IPR036736">
    <property type="entry name" value="ACP-like_sf"/>
</dbReference>
<dbReference type="InterPro" id="IPR049552">
    <property type="entry name" value="PKS_DH_N"/>
</dbReference>
<dbReference type="Pfam" id="PF00109">
    <property type="entry name" value="ketoacyl-synt"/>
    <property type="match status" value="1"/>
</dbReference>
<evidence type="ECO:0000313" key="12">
    <source>
        <dbReference type="EMBL" id="NIY70590.1"/>
    </source>
</evidence>
<dbReference type="Pfam" id="PF00550">
    <property type="entry name" value="PP-binding"/>
    <property type="match status" value="1"/>
</dbReference>
<dbReference type="SUPFAM" id="SSF47336">
    <property type="entry name" value="ACP-like"/>
    <property type="match status" value="1"/>
</dbReference>
<evidence type="ECO:0000259" key="11">
    <source>
        <dbReference type="PROSITE" id="PS52019"/>
    </source>
</evidence>
<dbReference type="SMART" id="SM00827">
    <property type="entry name" value="PKS_AT"/>
    <property type="match status" value="1"/>
</dbReference>
<dbReference type="SMART" id="SM00825">
    <property type="entry name" value="PKS_KS"/>
    <property type="match status" value="1"/>
</dbReference>
<dbReference type="EMBL" id="JAALLH010000002">
    <property type="protein sequence ID" value="NIY70590.1"/>
    <property type="molecule type" value="Genomic_DNA"/>
</dbReference>
<dbReference type="Pfam" id="PF14765">
    <property type="entry name" value="PS-DH"/>
    <property type="match status" value="1"/>
</dbReference>
<feature type="non-terminal residue" evidence="12">
    <location>
        <position position="1310"/>
    </location>
</feature>
<keyword evidence="3" id="KW-0597">Phosphoprotein</keyword>
<dbReference type="PROSITE" id="PS50075">
    <property type="entry name" value="CARRIER"/>
    <property type="match status" value="1"/>
</dbReference>
<dbReference type="InterPro" id="IPR006162">
    <property type="entry name" value="Ppantetheine_attach_site"/>
</dbReference>
<dbReference type="InterPro" id="IPR016039">
    <property type="entry name" value="Thiolase-like"/>
</dbReference>
<dbReference type="InterPro" id="IPR050091">
    <property type="entry name" value="PKS_NRPS_Biosynth_Enz"/>
</dbReference>
<dbReference type="SMART" id="SM00826">
    <property type="entry name" value="PKS_DH"/>
    <property type="match status" value="1"/>
</dbReference>
<dbReference type="Gene3D" id="3.40.366.10">
    <property type="entry name" value="Malonyl-Coenzyme A Acyl Carrier Protein, domain 2"/>
    <property type="match status" value="1"/>
</dbReference>
<evidence type="ECO:0000259" key="10">
    <source>
        <dbReference type="PROSITE" id="PS52004"/>
    </source>
</evidence>
<dbReference type="SMART" id="SM01294">
    <property type="entry name" value="PKS_PP_betabranch"/>
    <property type="match status" value="1"/>
</dbReference>
<gene>
    <name evidence="12" type="ORF">SMALB_8721</name>
</gene>
<dbReference type="SMART" id="SM00823">
    <property type="entry name" value="PKS_PP"/>
    <property type="match status" value="1"/>
</dbReference>
<evidence type="ECO:0000256" key="7">
    <source>
        <dbReference type="ARBA" id="ARBA00023315"/>
    </source>
</evidence>
<feature type="region of interest" description="C-terminal hotdog fold" evidence="8">
    <location>
        <begin position="1266"/>
        <end position="1310"/>
    </location>
</feature>
<dbReference type="PANTHER" id="PTHR43775">
    <property type="entry name" value="FATTY ACID SYNTHASE"/>
    <property type="match status" value="1"/>
</dbReference>
<dbReference type="PROSITE" id="PS52019">
    <property type="entry name" value="PKS_MFAS_DH"/>
    <property type="match status" value="1"/>
</dbReference>
<dbReference type="GO" id="GO:0006633">
    <property type="term" value="P:fatty acid biosynthetic process"/>
    <property type="evidence" value="ECO:0007669"/>
    <property type="project" value="InterPro"/>
</dbReference>
<dbReference type="Gene3D" id="3.10.129.110">
    <property type="entry name" value="Polyketide synthase dehydratase"/>
    <property type="match status" value="1"/>
</dbReference>
<dbReference type="InterPro" id="IPR020806">
    <property type="entry name" value="PKS_PP-bd"/>
</dbReference>
<dbReference type="InterPro" id="IPR042104">
    <property type="entry name" value="PKS_dehydratase_sf"/>
</dbReference>
<keyword evidence="7" id="KW-0012">Acyltransferase</keyword>
<dbReference type="PROSITE" id="PS52004">
    <property type="entry name" value="KS3_2"/>
    <property type="match status" value="1"/>
</dbReference>
<comment type="pathway">
    <text evidence="1">Antibiotic biosynthesis.</text>
</comment>
<dbReference type="InterPro" id="IPR036291">
    <property type="entry name" value="NAD(P)-bd_dom_sf"/>
</dbReference>
<reference evidence="12 13" key="1">
    <citation type="submission" date="2020-02" db="EMBL/GenBank/DDBJ databases">
        <title>Streptomyces malaysiensis DSM14702 (JHCC583434, PFL_A843) Genome sequencing and assembly.</title>
        <authorList>
            <person name="Samborskyy M."/>
        </authorList>
    </citation>
    <scope>NUCLEOTIDE SEQUENCE [LARGE SCALE GENOMIC DNA]</scope>
    <source>
        <strain evidence="12 13">DSM 14702</strain>
    </source>
</reference>
<dbReference type="GO" id="GO:0004315">
    <property type="term" value="F:3-oxoacyl-[acyl-carrier-protein] synthase activity"/>
    <property type="evidence" value="ECO:0007669"/>
    <property type="project" value="InterPro"/>
</dbReference>
<accession>A0A7X5XC98</accession>
<evidence type="ECO:0000259" key="9">
    <source>
        <dbReference type="PROSITE" id="PS50075"/>
    </source>
</evidence>
<protein>
    <submittedName>
        <fullName evidence="12">Beta-ketoacyl synthase</fullName>
    </submittedName>
</protein>
<dbReference type="InterPro" id="IPR013968">
    <property type="entry name" value="PKS_KR"/>
</dbReference>
<dbReference type="Proteomes" id="UP000536624">
    <property type="component" value="Unassembled WGS sequence"/>
</dbReference>
<dbReference type="PROSITE" id="PS00606">
    <property type="entry name" value="KS3_1"/>
    <property type="match status" value="1"/>
</dbReference>
<dbReference type="InterPro" id="IPR014030">
    <property type="entry name" value="Ketoacyl_synth_N"/>
</dbReference>
<evidence type="ECO:0000256" key="1">
    <source>
        <dbReference type="ARBA" id="ARBA00004792"/>
    </source>
</evidence>
<dbReference type="Pfam" id="PF08659">
    <property type="entry name" value="KR"/>
    <property type="match status" value="1"/>
</dbReference>
<keyword evidence="6" id="KW-0511">Multifunctional enzyme</keyword>
<dbReference type="InterPro" id="IPR049551">
    <property type="entry name" value="PKS_DH_C"/>
</dbReference>
<dbReference type="InterPro" id="IPR020807">
    <property type="entry name" value="PKS_DH"/>
</dbReference>
<feature type="domain" description="Carrier" evidence="9">
    <location>
        <begin position="152"/>
        <end position="227"/>
    </location>
</feature>
<name>A0A7X5XC98_STRMQ</name>
<dbReference type="SUPFAM" id="SSF52151">
    <property type="entry name" value="FabD/lysophospholipase-like"/>
    <property type="match status" value="1"/>
</dbReference>
<evidence type="ECO:0000256" key="2">
    <source>
        <dbReference type="ARBA" id="ARBA00022450"/>
    </source>
</evidence>
<dbReference type="InterPro" id="IPR016036">
    <property type="entry name" value="Malonyl_transacylase_ACP-bd"/>
</dbReference>
<dbReference type="GO" id="GO:0033068">
    <property type="term" value="P:macrolide biosynthetic process"/>
    <property type="evidence" value="ECO:0007669"/>
    <property type="project" value="UniProtKB-ARBA"/>
</dbReference>
<dbReference type="Pfam" id="PF21089">
    <property type="entry name" value="PKS_DH_N"/>
    <property type="match status" value="1"/>
</dbReference>
<dbReference type="PANTHER" id="PTHR43775:SF51">
    <property type="entry name" value="INACTIVE PHENOLPHTHIOCEROL SYNTHESIS POLYKETIDE SYNTHASE TYPE I PKS1-RELATED"/>
    <property type="match status" value="1"/>
</dbReference>
<keyword evidence="4" id="KW-0808">Transferase</keyword>
<feature type="domain" description="PKS/mFAS DH" evidence="11">
    <location>
        <begin position="1126"/>
        <end position="1310"/>
    </location>
</feature>
<dbReference type="PROSITE" id="PS00012">
    <property type="entry name" value="PHOSPHOPANTETHEINE"/>
    <property type="match status" value="1"/>
</dbReference>
<evidence type="ECO:0000256" key="8">
    <source>
        <dbReference type="PROSITE-ProRule" id="PRU01363"/>
    </source>
</evidence>
<dbReference type="InterPro" id="IPR018201">
    <property type="entry name" value="Ketoacyl_synth_AS"/>
</dbReference>
<sequence>MMFSGAAGVFGAAGQGAYAAANAFLDALAVYRRGRGLPGVSLAWGLWESVSGLTGGLGVVDRRRMSRNGMRALSSAEGTVLFDRALVGGEALVVPARLDLPALRARAREDGVPPLLRRLVRVPRRPVADNSLSEVPELGHRLSGLDSGEREGFLLDLVRSQVAGVLGHQGAEEVEPERAFKDLGFDSLTAVELRNRLNQATGLRLPATLVFDHPSPLALTRYLLAELTGAVEEGTPAAAVVVSAVEEPIAIVGMACRYPGGVASSDDLWQLVVSDGDAVSGFPTDRGWDLESPEVRSHAGVGGFLYDAMDFDAEFFGISPREALAMDPQQQLLLEVSWEALERAGIQPKSLRGSQTGVFAGLMYQDYGTRLREVPEGLENYLGNGSAGSVASGRISYLFGLEGPALTVDTACSSSLVALHLACQSLRQSECSLALAGGVTVMATPNTFTDFARQGGLAADGRCKAFADAADGTGLSEGVGMVVLERLSDARRNGHRVWAVVRGSAVNQDGASNGLTAPNGPSQQRVIRQALTNARLTADQVDVVEAHGTGTTLGDPIEAQALLSVYGQDRVEPLWLGSVKSNLGHTQAAAGVAGVIKMVMAMRHGVLPRTLHVDEPSGHVDWTSGNVRLLTETREWPGVGRPRRAGVSSFGISGTNAHVILEQAPEAESVCSVVDVPVVPWVVSGRSAVALRAQAGRLAGFVRERDGLSPVDVGFSLVSGRSGFEHRAVVVGDRVGLVEGLRSLAEGDQGVNVAAGAVVTGRVGLVFSGQGSQRVGMGLELAGAYPVFAEALDEVCGELDPLLGVSLREVLGAGDGVLDRTVFTQAGLFAVEVALFRLVESWGVRPDVLLGHSIGEVVAAYVAGVFSLGDACRLVAARGRLMQGLPEGGAMVAIAAGEAEVAKSLEGCEGVSVAAVNSPSSAVVSGDEDAVLEVAREWAGRGCKTRRLPVSHAFHSSRMEPMLEEFRRVAESIAYALPRIPVVSNVTGEVAGEELCSAGYWVAHVRETVRFADGVRCLREWDVTRFVEVGPDGALTSAVHECLDDDEDVAIVVPMLRGGRPEPESAVLALGHLYASGLEVDWPSLFPGPRRPVDLPTYAFQHQRYWLDAGIGSGDASSMGLDALRHPLVGAAVRVPDTGGVVLTGRLSMQSHPWLADHSVMGMALLPGTAFLELAVQAAGQVGCDHVEELTLHAPLVVPERGGVQVHVVVGADDGSSRRPVSVYSRPENGADDQDSIRHASGVLLSVEEAERVPVEGLQQWPPPDAQPVDVDTFYEQVASDGFAYGPVFRGLRAAWRLGGDVFAEVALAD</sequence>
<dbReference type="InterPro" id="IPR032821">
    <property type="entry name" value="PKS_assoc"/>
</dbReference>
<proteinExistence type="predicted"/>
<comment type="caution">
    <text evidence="8">Lacks conserved residue(s) required for the propagation of feature annotation.</text>
</comment>
<dbReference type="InterPro" id="IPR009081">
    <property type="entry name" value="PP-bd_ACP"/>
</dbReference>
<evidence type="ECO:0000256" key="3">
    <source>
        <dbReference type="ARBA" id="ARBA00022553"/>
    </source>
</evidence>
<dbReference type="Gene3D" id="1.10.1200.10">
    <property type="entry name" value="ACP-like"/>
    <property type="match status" value="1"/>
</dbReference>
<dbReference type="FunFam" id="3.40.47.10:FF:000019">
    <property type="entry name" value="Polyketide synthase type I"/>
    <property type="match status" value="1"/>
</dbReference>
<dbReference type="InterPro" id="IPR020841">
    <property type="entry name" value="PKS_Beta-ketoAc_synthase_dom"/>
</dbReference>
<dbReference type="Pfam" id="PF02801">
    <property type="entry name" value="Ketoacyl-synt_C"/>
    <property type="match status" value="1"/>
</dbReference>
<evidence type="ECO:0000313" key="13">
    <source>
        <dbReference type="Proteomes" id="UP000536624"/>
    </source>
</evidence>
<feature type="region of interest" description="N-terminal hotdog fold" evidence="8">
    <location>
        <begin position="1126"/>
        <end position="1251"/>
    </location>
</feature>
<dbReference type="InterPro" id="IPR049900">
    <property type="entry name" value="PKS_mFAS_DH"/>
</dbReference>
<dbReference type="Pfam" id="PF00698">
    <property type="entry name" value="Acyl_transf_1"/>
    <property type="match status" value="1"/>
</dbReference>
<keyword evidence="5" id="KW-0045">Antibiotic biosynthesis</keyword>
<dbReference type="GO" id="GO:0031177">
    <property type="term" value="F:phosphopantetheine binding"/>
    <property type="evidence" value="ECO:0007669"/>
    <property type="project" value="InterPro"/>
</dbReference>
<dbReference type="InterPro" id="IPR014043">
    <property type="entry name" value="Acyl_transferase_dom"/>
</dbReference>
<dbReference type="Pfam" id="PF16197">
    <property type="entry name" value="KAsynt_C_assoc"/>
    <property type="match status" value="1"/>
</dbReference>
<dbReference type="InterPro" id="IPR001227">
    <property type="entry name" value="Ac_transferase_dom_sf"/>
</dbReference>
<dbReference type="Gene3D" id="3.40.47.10">
    <property type="match status" value="1"/>
</dbReference>
<evidence type="ECO:0000256" key="6">
    <source>
        <dbReference type="ARBA" id="ARBA00023268"/>
    </source>
</evidence>
<dbReference type="CDD" id="cd00833">
    <property type="entry name" value="PKS"/>
    <property type="match status" value="1"/>
</dbReference>
<evidence type="ECO:0000256" key="4">
    <source>
        <dbReference type="ARBA" id="ARBA00022679"/>
    </source>
</evidence>
<dbReference type="FunFam" id="1.10.1200.10:FF:000007">
    <property type="entry name" value="Probable polyketide synthase pks17"/>
    <property type="match status" value="1"/>
</dbReference>
<organism evidence="12 13">
    <name type="scientific">Streptomyces malaysiensis</name>
    <dbReference type="NCBI Taxonomy" id="92644"/>
    <lineage>
        <taxon>Bacteria</taxon>
        <taxon>Bacillati</taxon>
        <taxon>Actinomycetota</taxon>
        <taxon>Actinomycetes</taxon>
        <taxon>Kitasatosporales</taxon>
        <taxon>Streptomycetaceae</taxon>
        <taxon>Streptomyces</taxon>
        <taxon>Streptomyces violaceusniger group</taxon>
    </lineage>
</organism>
<dbReference type="SUPFAM" id="SSF55048">
    <property type="entry name" value="Probable ACP-binding domain of malonyl-CoA ACP transacylase"/>
    <property type="match status" value="1"/>
</dbReference>
<dbReference type="Gene3D" id="3.30.70.3290">
    <property type="match status" value="1"/>
</dbReference>
<comment type="caution">
    <text evidence="12">The sequence shown here is derived from an EMBL/GenBank/DDBJ whole genome shotgun (WGS) entry which is preliminary data.</text>
</comment>
<feature type="domain" description="Ketosynthase family 3 (KS3)" evidence="10">
    <location>
        <begin position="246"/>
        <end position="663"/>
    </location>
</feature>
<dbReference type="InterPro" id="IPR016035">
    <property type="entry name" value="Acyl_Trfase/lysoPLipase"/>
</dbReference>
<evidence type="ECO:0000256" key="5">
    <source>
        <dbReference type="ARBA" id="ARBA00023194"/>
    </source>
</evidence>
<dbReference type="SUPFAM" id="SSF53901">
    <property type="entry name" value="Thiolase-like"/>
    <property type="match status" value="1"/>
</dbReference>